<dbReference type="PANTHER" id="PTHR33747">
    <property type="entry name" value="UPF0225 PROTEIN SCO1677"/>
    <property type="match status" value="1"/>
</dbReference>
<gene>
    <name evidence="2" type="ORF">SAMN05661053_0192</name>
</gene>
<proteinExistence type="predicted"/>
<feature type="domain" description="YchJ-like middle NTF2-like" evidence="1">
    <location>
        <begin position="30"/>
        <end position="128"/>
    </location>
</feature>
<dbReference type="NCBIfam" id="NF002449">
    <property type="entry name" value="PRK01617.1"/>
    <property type="match status" value="1"/>
</dbReference>
<evidence type="ECO:0000313" key="3">
    <source>
        <dbReference type="Proteomes" id="UP000255423"/>
    </source>
</evidence>
<dbReference type="EMBL" id="UHJL01000001">
    <property type="protein sequence ID" value="SUQ18968.1"/>
    <property type="molecule type" value="Genomic_DNA"/>
</dbReference>
<dbReference type="InterPro" id="IPR004027">
    <property type="entry name" value="SEC_C_motif"/>
</dbReference>
<dbReference type="AlphaFoldDB" id="A0A380RTU8"/>
<protein>
    <submittedName>
        <fullName evidence="2">SEC-C motif-containing protein</fullName>
    </submittedName>
</protein>
<accession>A0A380RTU8</accession>
<dbReference type="InterPro" id="IPR032710">
    <property type="entry name" value="NTF2-like_dom_sf"/>
</dbReference>
<sequence length="165" mass="18648">MANDLCPCGSGKAYCDCCEPIIKKTTLAPSPEALMRSRYTAYAKHEIAWLKDSLEATQRDDFDEPSVEAWSRDSEWLGIEIKQTKTEEDKNIGWVEFVARFKQGNITRNHHELGEFHKVGGAWFFYDGRAVKQETVRHEGPVVGRNDPCPCGSGKKYKKCCGANK</sequence>
<evidence type="ECO:0000259" key="1">
    <source>
        <dbReference type="Pfam" id="PF17775"/>
    </source>
</evidence>
<name>A0A380RTU8_FIBSU</name>
<dbReference type="SUPFAM" id="SSF103642">
    <property type="entry name" value="Sec-C motif"/>
    <property type="match status" value="1"/>
</dbReference>
<organism evidence="2 3">
    <name type="scientific">Fibrobacter succinogenes</name>
    <name type="common">Bacteroides succinogenes</name>
    <dbReference type="NCBI Taxonomy" id="833"/>
    <lineage>
        <taxon>Bacteria</taxon>
        <taxon>Pseudomonadati</taxon>
        <taxon>Fibrobacterota</taxon>
        <taxon>Fibrobacteria</taxon>
        <taxon>Fibrobacterales</taxon>
        <taxon>Fibrobacteraceae</taxon>
        <taxon>Fibrobacter</taxon>
    </lineage>
</organism>
<dbReference type="Proteomes" id="UP000255423">
    <property type="component" value="Unassembled WGS sequence"/>
</dbReference>
<dbReference type="InterPro" id="IPR048469">
    <property type="entry name" value="YchJ-like_M"/>
</dbReference>
<dbReference type="Gene3D" id="3.10.450.50">
    <property type="match status" value="1"/>
</dbReference>
<dbReference type="NCBIfam" id="NF002486">
    <property type="entry name" value="PRK01752.1"/>
    <property type="match status" value="1"/>
</dbReference>
<dbReference type="PANTHER" id="PTHR33747:SF1">
    <property type="entry name" value="ADENYLATE CYCLASE-ASSOCIATED CAP C-TERMINAL DOMAIN-CONTAINING PROTEIN"/>
    <property type="match status" value="1"/>
</dbReference>
<dbReference type="RefSeq" id="WP_109571763.1">
    <property type="nucleotide sequence ID" value="NZ_UHJL01000001.1"/>
</dbReference>
<evidence type="ECO:0000313" key="2">
    <source>
        <dbReference type="EMBL" id="SUQ18968.1"/>
    </source>
</evidence>
<dbReference type="Pfam" id="PF02810">
    <property type="entry name" value="SEC-C"/>
    <property type="match status" value="2"/>
</dbReference>
<dbReference type="Pfam" id="PF17775">
    <property type="entry name" value="YchJ_M-like"/>
    <property type="match status" value="1"/>
</dbReference>
<reference evidence="2 3" key="1">
    <citation type="submission" date="2017-08" db="EMBL/GenBank/DDBJ databases">
        <authorList>
            <person name="de Groot N.N."/>
        </authorList>
    </citation>
    <scope>NUCLEOTIDE SEQUENCE [LARGE SCALE GENOMIC DNA]</scope>
    <source>
        <strain evidence="2 3">HM2</strain>
    </source>
</reference>
<dbReference type="SUPFAM" id="SSF54427">
    <property type="entry name" value="NTF2-like"/>
    <property type="match status" value="1"/>
</dbReference>